<comment type="caution">
    <text evidence="5">The sequence shown here is derived from an EMBL/GenBank/DDBJ whole genome shotgun (WGS) entry which is preliminary data.</text>
</comment>
<dbReference type="Pfam" id="PF25568">
    <property type="entry name" value="AAA_lid_At3g28540"/>
    <property type="match status" value="1"/>
</dbReference>
<dbReference type="InterPro" id="IPR003959">
    <property type="entry name" value="ATPase_AAA_core"/>
</dbReference>
<keyword evidence="1" id="KW-0547">Nucleotide-binding</keyword>
<dbReference type="PROSITE" id="PS00674">
    <property type="entry name" value="AAA"/>
    <property type="match status" value="1"/>
</dbReference>
<evidence type="ECO:0000256" key="2">
    <source>
        <dbReference type="SAM" id="MobiDB-lite"/>
    </source>
</evidence>
<dbReference type="GO" id="GO:0005524">
    <property type="term" value="F:ATP binding"/>
    <property type="evidence" value="ECO:0007669"/>
    <property type="project" value="UniProtKB-KW"/>
</dbReference>
<proteinExistence type="inferred from homology"/>
<gene>
    <name evidence="5" type="ORF">RJ641_029022</name>
</gene>
<dbReference type="PANTHER" id="PTHR23070">
    <property type="entry name" value="BCS1 AAA-TYPE ATPASE"/>
    <property type="match status" value="1"/>
</dbReference>
<dbReference type="InterPro" id="IPR003960">
    <property type="entry name" value="ATPase_AAA_CS"/>
</dbReference>
<sequence length="160" mass="17664">MKRSSMSSKVSYLSGSQSSLLVQNNRSSPPENRTATPFKEAKSDVTLSALLNFIDGLWSNCGDERIIVFTTNHKDRLDPALLRPGRMDVHINMSYCTFSAFKVLASSYLGIEDHAFYAEIETMLGSFQATPAEIAGELMKGTDADYALKQTDNFESSEMG</sequence>
<dbReference type="InterPro" id="IPR027417">
    <property type="entry name" value="P-loop_NTPase"/>
</dbReference>
<protein>
    <submittedName>
        <fullName evidence="5">ATPase, AAA-type, core</fullName>
    </submittedName>
</protein>
<evidence type="ECO:0000259" key="3">
    <source>
        <dbReference type="Pfam" id="PF00004"/>
    </source>
</evidence>
<name>A0AAN8W129_9MAGN</name>
<evidence type="ECO:0000313" key="5">
    <source>
        <dbReference type="EMBL" id="KAK6939491.1"/>
    </source>
</evidence>
<keyword evidence="1" id="KW-0067">ATP-binding</keyword>
<accession>A0AAN8W129</accession>
<feature type="domain" description="ATPase AAA-type core" evidence="3">
    <location>
        <begin position="39"/>
        <end position="94"/>
    </location>
</feature>
<dbReference type="InterPro" id="IPR058017">
    <property type="entry name" value="At3g28540-like_C"/>
</dbReference>
<dbReference type="Proteomes" id="UP001370490">
    <property type="component" value="Unassembled WGS sequence"/>
</dbReference>
<dbReference type="Gene3D" id="6.10.280.40">
    <property type="match status" value="1"/>
</dbReference>
<dbReference type="GO" id="GO:0016887">
    <property type="term" value="F:ATP hydrolysis activity"/>
    <property type="evidence" value="ECO:0007669"/>
    <property type="project" value="InterPro"/>
</dbReference>
<dbReference type="Gene3D" id="3.40.50.300">
    <property type="entry name" value="P-loop containing nucleotide triphosphate hydrolases"/>
    <property type="match status" value="1"/>
</dbReference>
<evidence type="ECO:0000313" key="6">
    <source>
        <dbReference type="Proteomes" id="UP001370490"/>
    </source>
</evidence>
<dbReference type="EMBL" id="JBAMMX010000005">
    <property type="protein sequence ID" value="KAK6939491.1"/>
    <property type="molecule type" value="Genomic_DNA"/>
</dbReference>
<feature type="domain" description="AAA+ ATPase At3g28540-like C-terminal" evidence="4">
    <location>
        <begin position="96"/>
        <end position="148"/>
    </location>
</feature>
<dbReference type="SUPFAM" id="SSF52540">
    <property type="entry name" value="P-loop containing nucleoside triphosphate hydrolases"/>
    <property type="match status" value="1"/>
</dbReference>
<keyword evidence="6" id="KW-1185">Reference proteome</keyword>
<feature type="region of interest" description="Disordered" evidence="2">
    <location>
        <begin position="1"/>
        <end position="39"/>
    </location>
</feature>
<dbReference type="Pfam" id="PF00004">
    <property type="entry name" value="AAA"/>
    <property type="match status" value="1"/>
</dbReference>
<dbReference type="AlphaFoldDB" id="A0AAN8W129"/>
<comment type="similarity">
    <text evidence="1">Belongs to the AAA ATPase family.</text>
</comment>
<feature type="compositionally biased region" description="Polar residues" evidence="2">
    <location>
        <begin position="1"/>
        <end position="35"/>
    </location>
</feature>
<evidence type="ECO:0000256" key="1">
    <source>
        <dbReference type="RuleBase" id="RU003651"/>
    </source>
</evidence>
<organism evidence="5 6">
    <name type="scientific">Dillenia turbinata</name>
    <dbReference type="NCBI Taxonomy" id="194707"/>
    <lineage>
        <taxon>Eukaryota</taxon>
        <taxon>Viridiplantae</taxon>
        <taxon>Streptophyta</taxon>
        <taxon>Embryophyta</taxon>
        <taxon>Tracheophyta</taxon>
        <taxon>Spermatophyta</taxon>
        <taxon>Magnoliopsida</taxon>
        <taxon>eudicotyledons</taxon>
        <taxon>Gunneridae</taxon>
        <taxon>Pentapetalae</taxon>
        <taxon>Dilleniales</taxon>
        <taxon>Dilleniaceae</taxon>
        <taxon>Dillenia</taxon>
    </lineage>
</organism>
<reference evidence="5 6" key="1">
    <citation type="submission" date="2023-12" db="EMBL/GenBank/DDBJ databases">
        <title>A high-quality genome assembly for Dillenia turbinata (Dilleniales).</title>
        <authorList>
            <person name="Chanderbali A."/>
        </authorList>
    </citation>
    <scope>NUCLEOTIDE SEQUENCE [LARGE SCALE GENOMIC DNA]</scope>
    <source>
        <strain evidence="5">LSX21</strain>
        <tissue evidence="5">Leaf</tissue>
    </source>
</reference>
<evidence type="ECO:0000259" key="4">
    <source>
        <dbReference type="Pfam" id="PF25568"/>
    </source>
</evidence>
<dbReference type="InterPro" id="IPR050747">
    <property type="entry name" value="Mitochondrial_chaperone_BCS1"/>
</dbReference>